<reference evidence="2 3" key="1">
    <citation type="submission" date="2018-11" db="EMBL/GenBank/DDBJ databases">
        <authorList>
            <consortium name="Pathogen Informatics"/>
        </authorList>
    </citation>
    <scope>NUCLEOTIDE SEQUENCE [LARGE SCALE GENOMIC DNA]</scope>
</reference>
<dbReference type="WBParaSite" id="HPBE_0002062401-mRNA-1">
    <property type="protein sequence ID" value="HPBE_0002062401-mRNA-1"/>
    <property type="gene ID" value="HPBE_0002062401"/>
</dbReference>
<proteinExistence type="predicted"/>
<dbReference type="AlphaFoldDB" id="A0A183GE85"/>
<keyword evidence="3" id="KW-1185">Reference proteome</keyword>
<dbReference type="EMBL" id="UZAH01032310">
    <property type="protein sequence ID" value="VDP21027.1"/>
    <property type="molecule type" value="Genomic_DNA"/>
</dbReference>
<name>A0A183GE85_HELPZ</name>
<feature type="region of interest" description="Disordered" evidence="1">
    <location>
        <begin position="88"/>
        <end position="107"/>
    </location>
</feature>
<organism evidence="3 4">
    <name type="scientific">Heligmosomoides polygyrus</name>
    <name type="common">Parasitic roundworm</name>
    <dbReference type="NCBI Taxonomy" id="6339"/>
    <lineage>
        <taxon>Eukaryota</taxon>
        <taxon>Metazoa</taxon>
        <taxon>Ecdysozoa</taxon>
        <taxon>Nematoda</taxon>
        <taxon>Chromadorea</taxon>
        <taxon>Rhabditida</taxon>
        <taxon>Rhabditina</taxon>
        <taxon>Rhabditomorpha</taxon>
        <taxon>Strongyloidea</taxon>
        <taxon>Heligmosomidae</taxon>
        <taxon>Heligmosomoides</taxon>
    </lineage>
</organism>
<gene>
    <name evidence="2" type="ORF">HPBE_LOCUS20623</name>
</gene>
<accession>A0A183GE85</accession>
<dbReference type="Proteomes" id="UP000050761">
    <property type="component" value="Unassembled WGS sequence"/>
</dbReference>
<evidence type="ECO:0000313" key="2">
    <source>
        <dbReference type="EMBL" id="VDP21027.1"/>
    </source>
</evidence>
<evidence type="ECO:0000313" key="3">
    <source>
        <dbReference type="Proteomes" id="UP000050761"/>
    </source>
</evidence>
<evidence type="ECO:0000313" key="4">
    <source>
        <dbReference type="WBParaSite" id="HPBE_0002062401-mRNA-1"/>
    </source>
</evidence>
<evidence type="ECO:0000256" key="1">
    <source>
        <dbReference type="SAM" id="MobiDB-lite"/>
    </source>
</evidence>
<protein>
    <submittedName>
        <fullName evidence="2 4">Uncharacterized protein</fullName>
    </submittedName>
</protein>
<accession>A0A3P8B1K2</accession>
<sequence length="107" mass="11100">MICLGFPPFFTKVNDSFQSDVAINVGGQPSKIVHGFVGAKGLGKVAGEGVKELFVGEWSSASEDSHPKLGKSQGVVAAQSQLVIGVGGQPSRFGASESEDSHRVRVS</sequence>
<reference evidence="4" key="2">
    <citation type="submission" date="2019-09" db="UniProtKB">
        <authorList>
            <consortium name="WormBaseParasite"/>
        </authorList>
    </citation>
    <scope>IDENTIFICATION</scope>
</reference>